<evidence type="ECO:0000256" key="1">
    <source>
        <dbReference type="SAM" id="MobiDB-lite"/>
    </source>
</evidence>
<dbReference type="PANTHER" id="PTHR42470:SF2">
    <property type="match status" value="1"/>
</dbReference>
<sequence length="512" mass="58080">MQRLDRPSTNRKPDCRVSKSRATTSLQRSAYLQETTRGKAPKNVEKQHQQLPSPSSTALQKRPQAQKRKRLLLDDPCLDEQTPSTRPRASPKSHEQVAEHPDDPVAHWVATTFWPKAFGKEDFRMNQENPSKRKSASKHNSDRLQRLAENGIYMKASALTQRTSKDLCSSFLAGDRTPSQYPCYPSEQIPNVLERIQSLNEGRLQRDITPWVVPSAENLFFSGEITLDYIGEEIQQGWSRCALRGGTGPKPDYTAGLLQTAFTQEEIEKLQNYASFEKPFFFTPNLCFPFLICEAKTGLDGLDKADRQNIHSASIAVGAIIELYKAAFGTTYPDRVNELSGQVLAFSVSHNNKIVNLYGHYAVLSDDSTGTLKFYRYDIALFSLTMFDGADRYKAYNFVYNVYEKFAPEHRKRIKDAVASLPALAELTGPPLGLSELAPEETDSQQNFQVAGSQDDGVFRTPSEPASVAKMRQMERQIQQMELQRQQQIRQMDDKKTKLHQQMELQKQQVEL</sequence>
<accession>A0ABR4B9Z3</accession>
<reference evidence="3 4" key="1">
    <citation type="submission" date="2024-09" db="EMBL/GenBank/DDBJ databases">
        <title>Rethinking Asexuality: The Enigmatic Case of Functional Sexual Genes in Lepraria (Stereocaulaceae).</title>
        <authorList>
            <person name="Doellman M."/>
            <person name="Sun Y."/>
            <person name="Barcenas-Pena A."/>
            <person name="Lumbsch H.T."/>
            <person name="Grewe F."/>
        </authorList>
    </citation>
    <scope>NUCLEOTIDE SEQUENCE [LARGE SCALE GENOMIC DNA]</scope>
    <source>
        <strain evidence="3 4">Grewe 0041</strain>
    </source>
</reference>
<evidence type="ECO:0000259" key="2">
    <source>
        <dbReference type="Pfam" id="PF25545"/>
    </source>
</evidence>
<name>A0ABR4B9Z3_9LECA</name>
<feature type="compositionally biased region" description="Polar residues" evidence="1">
    <location>
        <begin position="503"/>
        <end position="512"/>
    </location>
</feature>
<keyword evidence="4" id="KW-1185">Reference proteome</keyword>
<feature type="compositionally biased region" description="Polar residues" evidence="1">
    <location>
        <begin position="20"/>
        <end position="35"/>
    </location>
</feature>
<dbReference type="Pfam" id="PF25545">
    <property type="entry name" value="DUF7924"/>
    <property type="match status" value="1"/>
</dbReference>
<dbReference type="EMBL" id="JBHFEH010000016">
    <property type="protein sequence ID" value="KAL2054212.1"/>
    <property type="molecule type" value="Genomic_DNA"/>
</dbReference>
<feature type="region of interest" description="Disordered" evidence="1">
    <location>
        <begin position="1"/>
        <end position="104"/>
    </location>
</feature>
<comment type="caution">
    <text evidence="3">The sequence shown here is derived from an EMBL/GenBank/DDBJ whole genome shotgun (WGS) entry which is preliminary data.</text>
</comment>
<gene>
    <name evidence="3" type="ORF">ABVK25_005353</name>
</gene>
<feature type="domain" description="DUF7924" evidence="2">
    <location>
        <begin position="191"/>
        <end position="418"/>
    </location>
</feature>
<organism evidence="3 4">
    <name type="scientific">Lepraria finkii</name>
    <dbReference type="NCBI Taxonomy" id="1340010"/>
    <lineage>
        <taxon>Eukaryota</taxon>
        <taxon>Fungi</taxon>
        <taxon>Dikarya</taxon>
        <taxon>Ascomycota</taxon>
        <taxon>Pezizomycotina</taxon>
        <taxon>Lecanoromycetes</taxon>
        <taxon>OSLEUM clade</taxon>
        <taxon>Lecanoromycetidae</taxon>
        <taxon>Lecanorales</taxon>
        <taxon>Lecanorineae</taxon>
        <taxon>Stereocaulaceae</taxon>
        <taxon>Lepraria</taxon>
    </lineage>
</organism>
<proteinExistence type="predicted"/>
<feature type="compositionally biased region" description="Low complexity" evidence="1">
    <location>
        <begin position="476"/>
        <end position="490"/>
    </location>
</feature>
<evidence type="ECO:0000313" key="4">
    <source>
        <dbReference type="Proteomes" id="UP001590951"/>
    </source>
</evidence>
<evidence type="ECO:0000313" key="3">
    <source>
        <dbReference type="EMBL" id="KAL2054212.1"/>
    </source>
</evidence>
<dbReference type="InterPro" id="IPR057684">
    <property type="entry name" value="DUF7924"/>
</dbReference>
<dbReference type="Proteomes" id="UP001590951">
    <property type="component" value="Unassembled WGS sequence"/>
</dbReference>
<feature type="compositionally biased region" description="Basic and acidic residues" evidence="1">
    <location>
        <begin position="92"/>
        <end position="104"/>
    </location>
</feature>
<feature type="compositionally biased region" description="Polar residues" evidence="1">
    <location>
        <begin position="49"/>
        <end position="59"/>
    </location>
</feature>
<dbReference type="PANTHER" id="PTHR42470">
    <property type="entry name" value="VAST DOMAIN-CONTAINING PROTEIN"/>
    <property type="match status" value="1"/>
</dbReference>
<feature type="compositionally biased region" description="Basic and acidic residues" evidence="1">
    <location>
        <begin position="1"/>
        <end position="17"/>
    </location>
</feature>
<protein>
    <recommendedName>
        <fullName evidence="2">DUF7924 domain-containing protein</fullName>
    </recommendedName>
</protein>
<feature type="region of interest" description="Disordered" evidence="1">
    <location>
        <begin position="432"/>
        <end position="512"/>
    </location>
</feature>